<evidence type="ECO:0000313" key="1">
    <source>
        <dbReference type="EMBL" id="RXE54271.1"/>
    </source>
</evidence>
<organism evidence="1 2">
    <name type="scientific">Pseudomonas azotoformans</name>
    <dbReference type="NCBI Taxonomy" id="47878"/>
    <lineage>
        <taxon>Bacteria</taxon>
        <taxon>Pseudomonadati</taxon>
        <taxon>Pseudomonadota</taxon>
        <taxon>Gammaproteobacteria</taxon>
        <taxon>Pseudomonadales</taxon>
        <taxon>Pseudomonadaceae</taxon>
        <taxon>Pseudomonas</taxon>
    </lineage>
</organism>
<evidence type="ECO:0000313" key="2">
    <source>
        <dbReference type="Proteomes" id="UP000290481"/>
    </source>
</evidence>
<accession>A0A4Q0HXY3</accession>
<name>A0A4Q0HXY3_PSEAZ</name>
<dbReference type="EMBL" id="MZZJ01000002">
    <property type="protein sequence ID" value="RXE54271.1"/>
    <property type="molecule type" value="Genomic_DNA"/>
</dbReference>
<comment type="caution">
    <text evidence="1">The sequence shown here is derived from an EMBL/GenBank/DDBJ whole genome shotgun (WGS) entry which is preliminary data.</text>
</comment>
<reference evidence="1 2" key="1">
    <citation type="submission" date="2017-03" db="EMBL/GenBank/DDBJ databases">
        <title>Pseudomonas azotoformans: Salt tolerant bacteria having multiple plant growth promoting attributes.</title>
        <authorList>
            <person name="Srivastava A.K."/>
            <person name="Sharma A."/>
            <person name="Srivastava A.K."/>
            <person name="Jamali H."/>
            <person name="Yadav J."/>
            <person name="Srivastava R."/>
            <person name="Kashyap P.L."/>
            <person name="Chakdar H."/>
            <person name="Saxena A.K."/>
        </authorList>
    </citation>
    <scope>NUCLEOTIDE SEQUENCE [LARGE SCALE GENOMIC DNA]</scope>
    <source>
        <strain evidence="1 2">SC 14</strain>
    </source>
</reference>
<dbReference type="AlphaFoldDB" id="A0A4Q0HXY3"/>
<gene>
    <name evidence="1" type="ORF">B4O85_05385</name>
</gene>
<sequence length="89" mass="10423">MPYRFALLFVVALRLRPYRFSSPIETWRTIMNNAPETPAPVPAHIPKHLARDFDLWAELTAHGENAYQPIRLRRSCPLQQRRARALSTR</sequence>
<protein>
    <submittedName>
        <fullName evidence="1">Uncharacterized protein</fullName>
    </submittedName>
</protein>
<dbReference type="Proteomes" id="UP000290481">
    <property type="component" value="Unassembled WGS sequence"/>
</dbReference>
<proteinExistence type="predicted"/>